<evidence type="ECO:0000313" key="8">
    <source>
        <dbReference type="Proteomes" id="UP001487296"/>
    </source>
</evidence>
<comment type="caution">
    <text evidence="7">The sequence shown here is derived from an EMBL/GenBank/DDBJ whole genome shotgun (WGS) entry which is preliminary data.</text>
</comment>
<feature type="transmembrane region" description="Helical" evidence="6">
    <location>
        <begin position="147"/>
        <end position="169"/>
    </location>
</feature>
<keyword evidence="3 6" id="KW-0812">Transmembrane</keyword>
<dbReference type="SUPFAM" id="SSF103473">
    <property type="entry name" value="MFS general substrate transporter"/>
    <property type="match status" value="1"/>
</dbReference>
<dbReference type="Gene3D" id="1.20.1250.20">
    <property type="entry name" value="MFS general substrate transporter like domains"/>
    <property type="match status" value="2"/>
</dbReference>
<dbReference type="CDD" id="cd17394">
    <property type="entry name" value="MFS_FucP_like"/>
    <property type="match status" value="1"/>
</dbReference>
<feature type="transmembrane region" description="Helical" evidence="6">
    <location>
        <begin position="349"/>
        <end position="368"/>
    </location>
</feature>
<keyword evidence="2" id="KW-1003">Cell membrane</keyword>
<evidence type="ECO:0000256" key="4">
    <source>
        <dbReference type="ARBA" id="ARBA00022989"/>
    </source>
</evidence>
<dbReference type="PANTHER" id="PTHR43702:SF11">
    <property type="entry name" value="L-FUCOSE-PROTON SYMPORTER"/>
    <property type="match status" value="1"/>
</dbReference>
<feature type="transmembrane region" description="Helical" evidence="6">
    <location>
        <begin position="12"/>
        <end position="33"/>
    </location>
</feature>
<dbReference type="InterPro" id="IPR036259">
    <property type="entry name" value="MFS_trans_sf"/>
</dbReference>
<feature type="transmembrane region" description="Helical" evidence="6">
    <location>
        <begin position="84"/>
        <end position="103"/>
    </location>
</feature>
<gene>
    <name evidence="7" type="primary">fucP</name>
    <name evidence="7" type="ORF">AAAT34_04195</name>
</gene>
<evidence type="ECO:0000256" key="3">
    <source>
        <dbReference type="ARBA" id="ARBA00022692"/>
    </source>
</evidence>
<feature type="transmembrane region" description="Helical" evidence="6">
    <location>
        <begin position="414"/>
        <end position="434"/>
    </location>
</feature>
<name>A0ABV1FPB1_9BACT</name>
<keyword evidence="4 6" id="KW-1133">Transmembrane helix</keyword>
<protein>
    <submittedName>
        <fullName evidence="7">L-fucose:H+ symporter permease</fullName>
    </submittedName>
</protein>
<evidence type="ECO:0000313" key="7">
    <source>
        <dbReference type="EMBL" id="MEQ2486256.1"/>
    </source>
</evidence>
<evidence type="ECO:0000256" key="6">
    <source>
        <dbReference type="SAM" id="Phobius"/>
    </source>
</evidence>
<evidence type="ECO:0000256" key="5">
    <source>
        <dbReference type="ARBA" id="ARBA00023136"/>
    </source>
</evidence>
<evidence type="ECO:0000256" key="1">
    <source>
        <dbReference type="ARBA" id="ARBA00004429"/>
    </source>
</evidence>
<sequence>MSSNQDGLFKKEGVGILVPFAMITLCFAMWGFANDVTSPMVKSFGLIFQMSTFESSFVQVAFYLGYFCMALPAALFIRRFSFKAGVVMGLALYALGVLAFVPARSTGTFMAFLPAYFVMTCGLSFLETSCNPYVYAMGSESTGTRRLNFAQAFNPVGALMGAMVALTYVSGSLDPSDGATRRQLLMADPLRFDAIKAHDLDILVQPYLYTGLVILAVLAAVVLTRMPSTDGTCDRKGVVSVFVQLLRTKNYREGVVAQFFYVGAQTVCWTYLMHYGHHVFYDLEGLGEAEAQQLTTHYYLVALALFAVGRFVCTWLLTRVEAGRLLAVLALAAIGCLVGVILIEGRVGLWCLVAVSGCMSLMFPTIYGMALTGVRHHLEFAGAGLVMSILGGSVVPLLQAAMMDSHTVIMGLTSVHYSFAVPLVCFAVVARYGLMRRHRQPKA</sequence>
<dbReference type="NCBIfam" id="TIGR00885">
    <property type="entry name" value="fucP"/>
    <property type="match status" value="1"/>
</dbReference>
<dbReference type="RefSeq" id="WP_215759331.1">
    <property type="nucleotide sequence ID" value="NZ_JAHKBE010000010.1"/>
</dbReference>
<feature type="transmembrane region" description="Helical" evidence="6">
    <location>
        <begin position="109"/>
        <end position="126"/>
    </location>
</feature>
<keyword evidence="8" id="KW-1185">Reference proteome</keyword>
<evidence type="ECO:0000256" key="2">
    <source>
        <dbReference type="ARBA" id="ARBA00022475"/>
    </source>
</evidence>
<keyword evidence="5 6" id="KW-0472">Membrane</keyword>
<organism evidence="7 8">
    <name type="scientific">Hallella faecis</name>
    <dbReference type="NCBI Taxonomy" id="2841596"/>
    <lineage>
        <taxon>Bacteria</taxon>
        <taxon>Pseudomonadati</taxon>
        <taxon>Bacteroidota</taxon>
        <taxon>Bacteroidia</taxon>
        <taxon>Bacteroidales</taxon>
        <taxon>Prevotellaceae</taxon>
        <taxon>Hallella</taxon>
    </lineage>
</organism>
<feature type="transmembrane region" description="Helical" evidence="6">
    <location>
        <begin position="325"/>
        <end position="343"/>
    </location>
</feature>
<dbReference type="Pfam" id="PF07690">
    <property type="entry name" value="MFS_1"/>
    <property type="match status" value="1"/>
</dbReference>
<accession>A0ABV1FPB1</accession>
<feature type="transmembrane region" description="Helical" evidence="6">
    <location>
        <begin position="207"/>
        <end position="226"/>
    </location>
</feature>
<dbReference type="InterPro" id="IPR050375">
    <property type="entry name" value="MFS_TsgA-like"/>
</dbReference>
<dbReference type="InterPro" id="IPR011701">
    <property type="entry name" value="MFS"/>
</dbReference>
<dbReference type="EMBL" id="JBBNFP010000010">
    <property type="protein sequence ID" value="MEQ2486256.1"/>
    <property type="molecule type" value="Genomic_DNA"/>
</dbReference>
<feature type="transmembrane region" description="Helical" evidence="6">
    <location>
        <begin position="56"/>
        <end position="77"/>
    </location>
</feature>
<feature type="transmembrane region" description="Helical" evidence="6">
    <location>
        <begin position="255"/>
        <end position="276"/>
    </location>
</feature>
<feature type="transmembrane region" description="Helical" evidence="6">
    <location>
        <begin position="380"/>
        <end position="402"/>
    </location>
</feature>
<dbReference type="PANTHER" id="PTHR43702">
    <property type="entry name" value="L-FUCOSE-PROTON SYMPORTER"/>
    <property type="match status" value="1"/>
</dbReference>
<proteinExistence type="predicted"/>
<reference evidence="7 8" key="1">
    <citation type="submission" date="2024-04" db="EMBL/GenBank/DDBJ databases">
        <title>Human intestinal bacterial collection.</title>
        <authorList>
            <person name="Pauvert C."/>
            <person name="Hitch T.C.A."/>
            <person name="Clavel T."/>
        </authorList>
    </citation>
    <scope>NUCLEOTIDE SEQUENCE [LARGE SCALE GENOMIC DNA]</scope>
    <source>
        <strain evidence="7 8">CLA-AA-H145</strain>
    </source>
</reference>
<comment type="subcellular location">
    <subcellularLocation>
        <location evidence="1">Cell inner membrane</location>
        <topology evidence="1">Multi-pass membrane protein</topology>
    </subcellularLocation>
</comment>
<dbReference type="Proteomes" id="UP001487296">
    <property type="component" value="Unassembled WGS sequence"/>
</dbReference>
<feature type="transmembrane region" description="Helical" evidence="6">
    <location>
        <begin position="296"/>
        <end position="318"/>
    </location>
</feature>
<dbReference type="InterPro" id="IPR005275">
    <property type="entry name" value="Lfuc_symporter_FucP"/>
</dbReference>